<dbReference type="EMBL" id="FXUI01000024">
    <property type="protein sequence ID" value="SMP82439.1"/>
    <property type="molecule type" value="Genomic_DNA"/>
</dbReference>
<comment type="caution">
    <text evidence="1">The sequence shown here is derived from an EMBL/GenBank/DDBJ whole genome shotgun (WGS) entry which is preliminary data.</text>
</comment>
<sequence>MPGLVELLSQTSSRPRYAYMILDLIAKIAGPNGNAGPLVFEGGRAIPIREWLCDALMPMGSSYPRRMALANRVRQEMEEAGTLPQNPVDAECEIDAEVRRRVRASGKTNVSRAVSDLVRAGILSRHYQGYRVDHHNRGGQRQAVYTLSPIARKLLQAGRFEAAPPRQHQGSLAFG</sequence>
<name>A0ABY1QVY8_9SPHN</name>
<keyword evidence="2" id="KW-1185">Reference proteome</keyword>
<proteinExistence type="predicted"/>
<accession>A0ABY1QVY8</accession>
<dbReference type="Proteomes" id="UP001157910">
    <property type="component" value="Unassembled WGS sequence"/>
</dbReference>
<organism evidence="1 2">
    <name type="scientific">Novosphingobium panipatense</name>
    <dbReference type="NCBI Taxonomy" id="428991"/>
    <lineage>
        <taxon>Bacteria</taxon>
        <taxon>Pseudomonadati</taxon>
        <taxon>Pseudomonadota</taxon>
        <taxon>Alphaproteobacteria</taxon>
        <taxon>Sphingomonadales</taxon>
        <taxon>Sphingomonadaceae</taxon>
        <taxon>Novosphingobium</taxon>
    </lineage>
</organism>
<evidence type="ECO:0000313" key="2">
    <source>
        <dbReference type="Proteomes" id="UP001157910"/>
    </source>
</evidence>
<evidence type="ECO:0000313" key="1">
    <source>
        <dbReference type="EMBL" id="SMP82439.1"/>
    </source>
</evidence>
<reference evidence="1 2" key="1">
    <citation type="submission" date="2017-05" db="EMBL/GenBank/DDBJ databases">
        <authorList>
            <person name="Varghese N."/>
            <person name="Submissions S."/>
        </authorList>
    </citation>
    <scope>NUCLEOTIDE SEQUENCE [LARGE SCALE GENOMIC DNA]</scope>
    <source>
        <strain evidence="1 2">SM16</strain>
    </source>
</reference>
<gene>
    <name evidence="1" type="ORF">SAMN06296065_12414</name>
</gene>
<protein>
    <submittedName>
        <fullName evidence="1">Uncharacterized protein</fullName>
    </submittedName>
</protein>